<organism evidence="2 3">
    <name type="scientific">Methylobrevis pamukkalensis</name>
    <dbReference type="NCBI Taxonomy" id="1439726"/>
    <lineage>
        <taxon>Bacteria</taxon>
        <taxon>Pseudomonadati</taxon>
        <taxon>Pseudomonadota</taxon>
        <taxon>Alphaproteobacteria</taxon>
        <taxon>Hyphomicrobiales</taxon>
        <taxon>Pleomorphomonadaceae</taxon>
        <taxon>Methylobrevis</taxon>
    </lineage>
</organism>
<feature type="compositionally biased region" description="Basic and acidic residues" evidence="1">
    <location>
        <begin position="133"/>
        <end position="147"/>
    </location>
</feature>
<keyword evidence="3" id="KW-1185">Reference proteome</keyword>
<feature type="compositionally biased region" description="Low complexity" evidence="1">
    <location>
        <begin position="174"/>
        <end position="183"/>
    </location>
</feature>
<evidence type="ECO:0000256" key="1">
    <source>
        <dbReference type="SAM" id="MobiDB-lite"/>
    </source>
</evidence>
<protein>
    <submittedName>
        <fullName evidence="2">Uncharacterized protein</fullName>
    </submittedName>
</protein>
<name>A0A1E3GVA9_9HYPH</name>
<evidence type="ECO:0000313" key="3">
    <source>
        <dbReference type="Proteomes" id="UP000094622"/>
    </source>
</evidence>
<comment type="caution">
    <text evidence="2">The sequence shown here is derived from an EMBL/GenBank/DDBJ whole genome shotgun (WGS) entry which is preliminary data.</text>
</comment>
<dbReference type="PATRIC" id="fig|1439726.3.peg.4620"/>
<proteinExistence type="predicted"/>
<dbReference type="EMBL" id="MCRJ01000199">
    <property type="protein sequence ID" value="ODN68018.1"/>
    <property type="molecule type" value="Genomic_DNA"/>
</dbReference>
<dbReference type="Proteomes" id="UP000094622">
    <property type="component" value="Unassembled WGS sequence"/>
</dbReference>
<accession>A0A1E3GVA9</accession>
<feature type="region of interest" description="Disordered" evidence="1">
    <location>
        <begin position="169"/>
        <end position="241"/>
    </location>
</feature>
<reference evidence="2 3" key="1">
    <citation type="submission" date="2016-07" db="EMBL/GenBank/DDBJ databases">
        <title>Draft Genome Sequence of Methylobrevis pamukkalensis PK2.</title>
        <authorList>
            <person name="Vasilenko O.V."/>
            <person name="Doronina N.V."/>
            <person name="Shmareva M.N."/>
            <person name="Tarlachkov S.V."/>
            <person name="Mustakhimov I."/>
            <person name="Trotsenko Y.A."/>
        </authorList>
    </citation>
    <scope>NUCLEOTIDE SEQUENCE [LARGE SCALE GENOMIC DNA]</scope>
    <source>
        <strain evidence="2 3">PK2</strain>
    </source>
</reference>
<sequence length="241" mass="24982">MAEKSVGPAPVPAPRSAGARSVPPKSIGSPAGGGGAEERRPGVLPPSSSRKRKSLSSCICCISRCCCCIWWRSSSIWPLSRRSSPSSRSIRIAWSAYCGAPCTCCTGALPGTSTAGVGPDENQPAWAGAASSTEREGRGTAVRRDAGCGRADRRRSLHVRRCVSSIPRQAGGWPAADAAPAAPLTRGVRPKWDPRSGAGSRAPIGRTGPDRSGCPGKGSRASAGPITGPGRRRRRVSCRRC</sequence>
<feature type="region of interest" description="Disordered" evidence="1">
    <location>
        <begin position="116"/>
        <end position="147"/>
    </location>
</feature>
<feature type="region of interest" description="Disordered" evidence="1">
    <location>
        <begin position="1"/>
        <end position="51"/>
    </location>
</feature>
<dbReference type="AlphaFoldDB" id="A0A1E3GVA9"/>
<gene>
    <name evidence="2" type="ORF">A6302_04348</name>
</gene>
<feature type="compositionally biased region" description="Basic residues" evidence="1">
    <location>
        <begin position="230"/>
        <end position="241"/>
    </location>
</feature>
<evidence type="ECO:0000313" key="2">
    <source>
        <dbReference type="EMBL" id="ODN68018.1"/>
    </source>
</evidence>